<evidence type="ECO:0000256" key="8">
    <source>
        <dbReference type="SAM" id="Phobius"/>
    </source>
</evidence>
<evidence type="ECO:0000256" key="4">
    <source>
        <dbReference type="ARBA" id="ARBA00022544"/>
    </source>
</evidence>
<evidence type="ECO:0000256" key="1">
    <source>
        <dbReference type="ARBA" id="ARBA00004141"/>
    </source>
</evidence>
<reference evidence="9 10" key="1">
    <citation type="submission" date="2018-12" db="EMBL/GenBank/DDBJ databases">
        <title>Bacillus ochoae sp. nov., Paenibacillus whitsoniae sp. nov., Paenibacillus spiritus sp. nov. Isolated from the Mars Exploration Rover during spacecraft assembly.</title>
        <authorList>
            <person name="Seuylemezian A."/>
            <person name="Vaishampayan P."/>
        </authorList>
    </citation>
    <scope>NUCLEOTIDE SEQUENCE [LARGE SCALE GENOMIC DNA]</scope>
    <source>
        <strain evidence="9 10">MER 54</strain>
    </source>
</reference>
<dbReference type="Proteomes" id="UP000276128">
    <property type="component" value="Unassembled WGS sequence"/>
</dbReference>
<dbReference type="Pfam" id="PF03845">
    <property type="entry name" value="Spore_permease"/>
    <property type="match status" value="1"/>
</dbReference>
<feature type="transmembrane region" description="Helical" evidence="8">
    <location>
        <begin position="266"/>
        <end position="285"/>
    </location>
</feature>
<feature type="transmembrane region" description="Helical" evidence="8">
    <location>
        <begin position="81"/>
        <end position="102"/>
    </location>
</feature>
<evidence type="ECO:0000313" key="10">
    <source>
        <dbReference type="Proteomes" id="UP000276128"/>
    </source>
</evidence>
<feature type="transmembrane region" description="Helical" evidence="8">
    <location>
        <begin position="7"/>
        <end position="29"/>
    </location>
</feature>
<comment type="subcellular location">
    <subcellularLocation>
        <location evidence="1">Membrane</location>
        <topology evidence="1">Multi-pass membrane protein</topology>
    </subcellularLocation>
</comment>
<keyword evidence="3" id="KW-0813">Transport</keyword>
<feature type="transmembrane region" description="Helical" evidence="8">
    <location>
        <begin position="335"/>
        <end position="354"/>
    </location>
</feature>
<keyword evidence="4" id="KW-0309">Germination</keyword>
<protein>
    <submittedName>
        <fullName evidence="9">Uncharacterized protein</fullName>
    </submittedName>
</protein>
<dbReference type="RefSeq" id="WP_126139978.1">
    <property type="nucleotide sequence ID" value="NZ_RXHU01000014.1"/>
</dbReference>
<evidence type="ECO:0000256" key="7">
    <source>
        <dbReference type="ARBA" id="ARBA00023136"/>
    </source>
</evidence>
<dbReference type="EMBL" id="RXHU01000014">
    <property type="protein sequence ID" value="RTE10978.1"/>
    <property type="molecule type" value="Genomic_DNA"/>
</dbReference>
<gene>
    <name evidence="9" type="ORF">EJQ19_04370</name>
</gene>
<name>A0A430JIW4_9BACL</name>
<evidence type="ECO:0000256" key="2">
    <source>
        <dbReference type="ARBA" id="ARBA00007998"/>
    </source>
</evidence>
<sequence length="362" mass="40158">MKLSLNQLFWLLVTMEIGMTALLAIGDAFNESGQVAWLSVFLALLASLVITYISVKLSLLYPGKTFDEFVSDIIGKWLGKVLFVFYLVIWFAVGGIILREYADFVFMTLFSKTPIWVIMIMMVVMMVYTVNGGIQTLGRCSEIIGPFIVGTIILITLFLTKDFQPHRLLPLTPMNGFSSLVKGSLGTLSFLGESIAVLMLIGFLPTQRKVTVTAIGGVALAGILLVVMAASTCMIIGPVLPTYFIYPVYSICQYVSVMEFIQNIDVLAVNVLIFSIFIKLSMYLFMTSYGTAKLFGIIRWRKMTGIVAVILILIALSPNNIVVSQMSFPIFWKNVVLPIFITGLPLLLLIIAVLKQRKPNLQ</sequence>
<dbReference type="OrthoDB" id="2078716at2"/>
<accession>A0A430JIW4</accession>
<comment type="caution">
    <text evidence="9">The sequence shown here is derived from an EMBL/GenBank/DDBJ whole genome shotgun (WGS) entry which is preliminary data.</text>
</comment>
<dbReference type="GO" id="GO:0009847">
    <property type="term" value="P:spore germination"/>
    <property type="evidence" value="ECO:0007669"/>
    <property type="project" value="InterPro"/>
</dbReference>
<feature type="transmembrane region" description="Helical" evidence="8">
    <location>
        <begin position="35"/>
        <end position="60"/>
    </location>
</feature>
<dbReference type="PANTHER" id="PTHR34975:SF2">
    <property type="entry name" value="SPORE GERMINATION PROTEIN A2"/>
    <property type="match status" value="1"/>
</dbReference>
<proteinExistence type="inferred from homology"/>
<dbReference type="PANTHER" id="PTHR34975">
    <property type="entry name" value="SPORE GERMINATION PROTEIN A2"/>
    <property type="match status" value="1"/>
</dbReference>
<dbReference type="NCBIfam" id="TIGR00912">
    <property type="entry name" value="2A0309"/>
    <property type="match status" value="1"/>
</dbReference>
<evidence type="ECO:0000256" key="5">
    <source>
        <dbReference type="ARBA" id="ARBA00022692"/>
    </source>
</evidence>
<evidence type="ECO:0000256" key="6">
    <source>
        <dbReference type="ARBA" id="ARBA00022989"/>
    </source>
</evidence>
<feature type="transmembrane region" description="Helical" evidence="8">
    <location>
        <begin position="180"/>
        <end position="204"/>
    </location>
</feature>
<dbReference type="GO" id="GO:0016020">
    <property type="term" value="C:membrane"/>
    <property type="evidence" value="ECO:0007669"/>
    <property type="project" value="UniProtKB-SubCell"/>
</dbReference>
<comment type="similarity">
    <text evidence="2">Belongs to the amino acid-polyamine-organocation (APC) superfamily. Spore germination protein (SGP) (TC 2.A.3.9) family.</text>
</comment>
<feature type="transmembrane region" description="Helical" evidence="8">
    <location>
        <begin position="305"/>
        <end position="323"/>
    </location>
</feature>
<evidence type="ECO:0000313" key="9">
    <source>
        <dbReference type="EMBL" id="RTE10978.1"/>
    </source>
</evidence>
<keyword evidence="6 8" id="KW-1133">Transmembrane helix</keyword>
<feature type="transmembrane region" description="Helical" evidence="8">
    <location>
        <begin position="216"/>
        <end position="246"/>
    </location>
</feature>
<keyword evidence="7 8" id="KW-0472">Membrane</keyword>
<feature type="transmembrane region" description="Helical" evidence="8">
    <location>
        <begin position="143"/>
        <end position="160"/>
    </location>
</feature>
<dbReference type="InterPro" id="IPR004761">
    <property type="entry name" value="Spore_GerAB"/>
</dbReference>
<dbReference type="AlphaFoldDB" id="A0A430JIW4"/>
<keyword evidence="10" id="KW-1185">Reference proteome</keyword>
<evidence type="ECO:0000256" key="3">
    <source>
        <dbReference type="ARBA" id="ARBA00022448"/>
    </source>
</evidence>
<keyword evidence="5 8" id="KW-0812">Transmembrane</keyword>
<organism evidence="9 10">
    <name type="scientific">Paenibacillus whitsoniae</name>
    <dbReference type="NCBI Taxonomy" id="2496558"/>
    <lineage>
        <taxon>Bacteria</taxon>
        <taxon>Bacillati</taxon>
        <taxon>Bacillota</taxon>
        <taxon>Bacilli</taxon>
        <taxon>Bacillales</taxon>
        <taxon>Paenibacillaceae</taxon>
        <taxon>Paenibacillus</taxon>
    </lineage>
</organism>
<feature type="transmembrane region" description="Helical" evidence="8">
    <location>
        <begin position="114"/>
        <end position="131"/>
    </location>
</feature>
<dbReference type="Gene3D" id="1.20.1740.10">
    <property type="entry name" value="Amino acid/polyamine transporter I"/>
    <property type="match status" value="1"/>
</dbReference>